<dbReference type="InterPro" id="IPR051620">
    <property type="entry name" value="ORF904-like_C"/>
</dbReference>
<evidence type="ECO:0000256" key="1">
    <source>
        <dbReference type="ARBA" id="ARBA00022801"/>
    </source>
</evidence>
<name>A0ABS6GRL3_9BACI</name>
<evidence type="ECO:0000313" key="4">
    <source>
        <dbReference type="EMBL" id="MBU6081551.1"/>
    </source>
</evidence>
<dbReference type="EMBL" id="JAHLZF010000017">
    <property type="protein sequence ID" value="MBU6081551.1"/>
    <property type="molecule type" value="Genomic_DNA"/>
</dbReference>
<dbReference type="InterPro" id="IPR015330">
    <property type="entry name" value="DNA_primase/pol_bifunc_N"/>
</dbReference>
<dbReference type="CDD" id="cd04859">
    <property type="entry name" value="Prim_Pol"/>
    <property type="match status" value="1"/>
</dbReference>
<keyword evidence="5" id="KW-1185">Reference proteome</keyword>
<dbReference type="SMART" id="SM00943">
    <property type="entry name" value="Prim-Pol"/>
    <property type="match status" value="1"/>
</dbReference>
<organism evidence="4 5">
    <name type="scientific">Allobacillus halotolerans</name>
    <dbReference type="NCBI Taxonomy" id="570278"/>
    <lineage>
        <taxon>Bacteria</taxon>
        <taxon>Bacillati</taxon>
        <taxon>Bacillota</taxon>
        <taxon>Bacilli</taxon>
        <taxon>Bacillales</taxon>
        <taxon>Bacillaceae</taxon>
        <taxon>Allobacillus</taxon>
    </lineage>
</organism>
<comment type="caution">
    <text evidence="4">The sequence shown here is derived from an EMBL/GenBank/DDBJ whole genome shotgun (WGS) entry which is preliminary data.</text>
</comment>
<dbReference type="SMART" id="SM00942">
    <property type="entry name" value="PriCT_1"/>
    <property type="match status" value="1"/>
</dbReference>
<gene>
    <name evidence="4" type="ORF">KQ486_11055</name>
</gene>
<evidence type="ECO:0000259" key="2">
    <source>
        <dbReference type="SMART" id="SM00942"/>
    </source>
</evidence>
<protein>
    <submittedName>
        <fullName evidence="4">Bifunctional DNA primase/polymerase</fullName>
    </submittedName>
</protein>
<dbReference type="Proteomes" id="UP000812672">
    <property type="component" value="Unassembled WGS sequence"/>
</dbReference>
<dbReference type="Pfam" id="PF08708">
    <property type="entry name" value="PriCT_1"/>
    <property type="match status" value="1"/>
</dbReference>
<proteinExistence type="predicted"/>
<evidence type="ECO:0000313" key="5">
    <source>
        <dbReference type="Proteomes" id="UP000812672"/>
    </source>
</evidence>
<evidence type="ECO:0000259" key="3">
    <source>
        <dbReference type="SMART" id="SM00943"/>
    </source>
</evidence>
<accession>A0ABS6GRL3</accession>
<dbReference type="InterPro" id="IPR014820">
    <property type="entry name" value="PriCT_1"/>
</dbReference>
<dbReference type="PANTHER" id="PTHR35372:SF2">
    <property type="entry name" value="SF3 HELICASE DOMAIN-CONTAINING PROTEIN"/>
    <property type="match status" value="1"/>
</dbReference>
<dbReference type="RefSeq" id="WP_216687650.1">
    <property type="nucleotide sequence ID" value="NZ_CAUPKR010000007.1"/>
</dbReference>
<keyword evidence="1" id="KW-0378">Hydrolase</keyword>
<feature type="domain" description="Primase C-terminal 1" evidence="2">
    <location>
        <begin position="186"/>
        <end position="252"/>
    </location>
</feature>
<dbReference type="Pfam" id="PF09250">
    <property type="entry name" value="Prim-Pol"/>
    <property type="match status" value="1"/>
</dbReference>
<sequence length="257" mass="29432">MSNLESALAYARLRTWSVFPLVPKSKNPLTANGFKDATRDEEQIKEWWTRWPNANIGIPTGFENGFFALDVDVKNNGQDTLFNLITENGVLPHTIQAKTGGGGSHFLFKYEEGIKNRIEFQKGLDIKGQDGYLVVSPSIHDKTGNRYEWINHPLETHIAEAPRWLIEMIKEPNRVEHQAKPKSHWNSIIQGVGEGARNESATSLSGLLVRRFFDNLELAWELLMAWNDRNNPPIEEEELLRTFRSVLNREIQRRKGA</sequence>
<reference evidence="4 5" key="1">
    <citation type="journal article" date="2011" name="Int. J. Syst. Evol. Microbiol.">
        <title>Allobacillus halotolerans gen. nov., sp. nov. isolated from shrimp paste.</title>
        <authorList>
            <person name="Sheu S.Y."/>
            <person name="Arun A.B."/>
            <person name="Jiang S.R."/>
            <person name="Young C.C."/>
            <person name="Chen W.M."/>
        </authorList>
    </citation>
    <scope>NUCLEOTIDE SEQUENCE [LARGE SCALE GENOMIC DNA]</scope>
    <source>
        <strain evidence="4 5">LMG 24826</strain>
    </source>
</reference>
<dbReference type="PANTHER" id="PTHR35372">
    <property type="entry name" value="ATP BINDING PROTEIN-RELATED"/>
    <property type="match status" value="1"/>
</dbReference>
<feature type="domain" description="DNA primase/polymerase bifunctional N-terminal" evidence="3">
    <location>
        <begin position="7"/>
        <end position="165"/>
    </location>
</feature>